<dbReference type="InterPro" id="IPR025877">
    <property type="entry name" value="MobA-like_NTP_Trfase"/>
</dbReference>
<protein>
    <submittedName>
        <fullName evidence="11">NTP transferase domain-containing protein</fullName>
    </submittedName>
</protein>
<gene>
    <name evidence="11" type="ORF">PBT88_11420</name>
</gene>
<keyword evidence="6" id="KW-0012">Acyltransferase</keyword>
<reference evidence="11 12" key="1">
    <citation type="submission" date="2022-12" db="EMBL/GenBank/DDBJ databases">
        <title>Sphingomonas abieness sp. nov., an endophytic bacterium isolated from Abies koreana.</title>
        <authorList>
            <person name="Jiang L."/>
            <person name="Lee J."/>
        </authorList>
    </citation>
    <scope>NUCLEOTIDE SEQUENCE [LARGE SCALE GENOMIC DNA]</scope>
    <source>
        <strain evidence="12">PAMB 00755</strain>
    </source>
</reference>
<dbReference type="EMBL" id="CP115174">
    <property type="protein sequence ID" value="WBO20821.1"/>
    <property type="molecule type" value="Genomic_DNA"/>
</dbReference>
<sequence length="240" mass="24988">MSEPRVLIAAAGAGARAGLPYPKTLHPVQGRAILGRLLDVTARLDPSPTIIVSPSGRAPITQFLDSEGARAHLVEQALPTGMGDAVLAFERSPAAAGADTVVLAWGDIPFLSSETVAATLAHHQRTGAVLTFPSIRVDRAYTIVSRAADGSVAALDETRLSGAEPGPGERDIGLFLFRAAPVLTALRQSAAEHDPARGEHGFLQLIRRLVAAGHRVEAPPIATDRETISLNALSDLGADA</sequence>
<evidence type="ECO:0000256" key="2">
    <source>
        <dbReference type="ARBA" id="ARBA00007947"/>
    </source>
</evidence>
<accession>A0ABY7NJX4</accession>
<dbReference type="GO" id="GO:0016740">
    <property type="term" value="F:transferase activity"/>
    <property type="evidence" value="ECO:0007669"/>
    <property type="project" value="UniProtKB-KW"/>
</dbReference>
<evidence type="ECO:0000256" key="5">
    <source>
        <dbReference type="ARBA" id="ARBA00022842"/>
    </source>
</evidence>
<evidence type="ECO:0000313" key="11">
    <source>
        <dbReference type="EMBL" id="WBO20821.1"/>
    </source>
</evidence>
<comment type="similarity">
    <text evidence="1">In the C-terminal section; belongs to the transferase hexapeptide repeat family.</text>
</comment>
<name>A0ABY7NJX4_9SPHN</name>
<evidence type="ECO:0000256" key="9">
    <source>
        <dbReference type="ARBA" id="ARBA00049628"/>
    </source>
</evidence>
<keyword evidence="5" id="KW-0460">Magnesium</keyword>
<dbReference type="InterPro" id="IPR050065">
    <property type="entry name" value="GlmU-like"/>
</dbReference>
<dbReference type="SUPFAM" id="SSF53448">
    <property type="entry name" value="Nucleotide-diphospho-sugar transferases"/>
    <property type="match status" value="1"/>
</dbReference>
<organism evidence="11 12">
    <name type="scientific">Sphingomonas abietis</name>
    <dbReference type="NCBI Taxonomy" id="3012344"/>
    <lineage>
        <taxon>Bacteria</taxon>
        <taxon>Pseudomonadati</taxon>
        <taxon>Pseudomonadota</taxon>
        <taxon>Alphaproteobacteria</taxon>
        <taxon>Sphingomonadales</taxon>
        <taxon>Sphingomonadaceae</taxon>
        <taxon>Sphingomonas</taxon>
    </lineage>
</organism>
<evidence type="ECO:0000313" key="12">
    <source>
        <dbReference type="Proteomes" id="UP001210865"/>
    </source>
</evidence>
<evidence type="ECO:0000256" key="3">
    <source>
        <dbReference type="ARBA" id="ARBA00022679"/>
    </source>
</evidence>
<proteinExistence type="inferred from homology"/>
<dbReference type="RefSeq" id="WP_270075471.1">
    <property type="nucleotide sequence ID" value="NZ_CP115174.1"/>
</dbReference>
<dbReference type="InterPro" id="IPR029044">
    <property type="entry name" value="Nucleotide-diphossugar_trans"/>
</dbReference>
<dbReference type="Pfam" id="PF12804">
    <property type="entry name" value="NTP_transf_3"/>
    <property type="match status" value="1"/>
</dbReference>
<dbReference type="Gene3D" id="3.90.550.10">
    <property type="entry name" value="Spore Coat Polysaccharide Biosynthesis Protein SpsA, Chain A"/>
    <property type="match status" value="1"/>
</dbReference>
<dbReference type="Proteomes" id="UP001210865">
    <property type="component" value="Chromosome"/>
</dbReference>
<dbReference type="PANTHER" id="PTHR43584:SF3">
    <property type="entry name" value="BIFUNCTIONAL PROTEIN GLMU"/>
    <property type="match status" value="1"/>
</dbReference>
<feature type="domain" description="MobA-like NTP transferase" evidence="10">
    <location>
        <begin position="7"/>
        <end position="157"/>
    </location>
</feature>
<comment type="catalytic activity">
    <reaction evidence="8">
        <text>N-acetyl-alpha-D-glucosamine 1-phosphate + UTP + H(+) = UDP-N-acetyl-alpha-D-glucosamine + diphosphate</text>
        <dbReference type="Rhea" id="RHEA:13509"/>
        <dbReference type="ChEBI" id="CHEBI:15378"/>
        <dbReference type="ChEBI" id="CHEBI:33019"/>
        <dbReference type="ChEBI" id="CHEBI:46398"/>
        <dbReference type="ChEBI" id="CHEBI:57705"/>
        <dbReference type="ChEBI" id="CHEBI:57776"/>
        <dbReference type="EC" id="2.7.7.23"/>
    </reaction>
</comment>
<evidence type="ECO:0000256" key="4">
    <source>
        <dbReference type="ARBA" id="ARBA00022695"/>
    </source>
</evidence>
<evidence type="ECO:0000256" key="1">
    <source>
        <dbReference type="ARBA" id="ARBA00007707"/>
    </source>
</evidence>
<keyword evidence="12" id="KW-1185">Reference proteome</keyword>
<keyword evidence="4" id="KW-0548">Nucleotidyltransferase</keyword>
<evidence type="ECO:0000256" key="7">
    <source>
        <dbReference type="ARBA" id="ARBA00048247"/>
    </source>
</evidence>
<keyword evidence="3 11" id="KW-0808">Transferase</keyword>
<dbReference type="PANTHER" id="PTHR43584">
    <property type="entry name" value="NUCLEOTIDYL TRANSFERASE"/>
    <property type="match status" value="1"/>
</dbReference>
<comment type="similarity">
    <text evidence="2">In the N-terminal section; belongs to the N-acetylglucosamine-1-phosphate uridyltransferase family.</text>
</comment>
<comment type="catalytic activity">
    <reaction evidence="7">
        <text>alpha-D-glucosamine 1-phosphate + acetyl-CoA = N-acetyl-alpha-D-glucosamine 1-phosphate + CoA + H(+)</text>
        <dbReference type="Rhea" id="RHEA:13725"/>
        <dbReference type="ChEBI" id="CHEBI:15378"/>
        <dbReference type="ChEBI" id="CHEBI:57287"/>
        <dbReference type="ChEBI" id="CHEBI:57288"/>
        <dbReference type="ChEBI" id="CHEBI:57776"/>
        <dbReference type="ChEBI" id="CHEBI:58516"/>
        <dbReference type="EC" id="2.3.1.157"/>
    </reaction>
</comment>
<evidence type="ECO:0000256" key="8">
    <source>
        <dbReference type="ARBA" id="ARBA00048493"/>
    </source>
</evidence>
<evidence type="ECO:0000256" key="6">
    <source>
        <dbReference type="ARBA" id="ARBA00023315"/>
    </source>
</evidence>
<evidence type="ECO:0000259" key="10">
    <source>
        <dbReference type="Pfam" id="PF12804"/>
    </source>
</evidence>
<comment type="function">
    <text evidence="9">Catalyzes the last two sequential reactions in the de novo biosynthetic pathway for UDP-N-acetylglucosamine (UDP-GlcNAc). The C-terminal domain catalyzes the transfer of acetyl group from acetyl coenzyme A to glucosamine-1-phosphate (GlcN-1-P) to produce N-acetylglucosamine-1-phosphate (GlcNAc-1-P), which is converted into UDP-GlcNAc by the transfer of uridine 5-monophosphate (from uridine 5-triphosphate), a reaction catalyzed by the N-terminal domain.</text>
</comment>